<dbReference type="RefSeq" id="WP_088750825.1">
    <property type="nucleotide sequence ID" value="NZ_NJGU01000005.1"/>
</dbReference>
<dbReference type="Gene3D" id="6.10.250.3370">
    <property type="match status" value="1"/>
</dbReference>
<feature type="domain" description="Aerobactin siderophore biosynthesis IucA/IucC-like C-terminal" evidence="3">
    <location>
        <begin position="407"/>
        <end position="573"/>
    </location>
</feature>
<proteinExistence type="predicted"/>
<dbReference type="PANTHER" id="PTHR34384">
    <property type="entry name" value="L-2,3-DIAMINOPROPANOATE--CITRATE LIGASE"/>
    <property type="match status" value="1"/>
</dbReference>
<dbReference type="GO" id="GO:0016881">
    <property type="term" value="F:acid-amino acid ligase activity"/>
    <property type="evidence" value="ECO:0007669"/>
    <property type="project" value="UniProtKB-ARBA"/>
</dbReference>
<evidence type="ECO:0000313" key="5">
    <source>
        <dbReference type="Proteomes" id="UP000197596"/>
    </source>
</evidence>
<comment type="pathway">
    <text evidence="1">Siderophore biosynthesis.</text>
</comment>
<organism evidence="4 5">
    <name type="scientific">Herbaspirillum robiniae</name>
    <dbReference type="NCBI Taxonomy" id="2014887"/>
    <lineage>
        <taxon>Bacteria</taxon>
        <taxon>Pseudomonadati</taxon>
        <taxon>Pseudomonadota</taxon>
        <taxon>Betaproteobacteria</taxon>
        <taxon>Burkholderiales</taxon>
        <taxon>Oxalobacteraceae</taxon>
        <taxon>Herbaspirillum</taxon>
    </lineage>
</organism>
<dbReference type="EMBL" id="NJGU01000005">
    <property type="protein sequence ID" value="OWY29124.1"/>
    <property type="molecule type" value="Genomic_DNA"/>
</dbReference>
<dbReference type="Proteomes" id="UP000197596">
    <property type="component" value="Unassembled WGS sequence"/>
</dbReference>
<accession>A0A246WTV9</accession>
<dbReference type="AlphaFoldDB" id="A0A246WTV9"/>
<feature type="domain" description="Aerobactin siderophore biosynthesis IucA/IucC N-terminal" evidence="2">
    <location>
        <begin position="143"/>
        <end position="387"/>
    </location>
</feature>
<name>A0A246WTV9_9BURK</name>
<dbReference type="InterPro" id="IPR037455">
    <property type="entry name" value="LucA/IucC-like"/>
</dbReference>
<dbReference type="Pfam" id="PF06276">
    <property type="entry name" value="FhuF"/>
    <property type="match status" value="1"/>
</dbReference>
<gene>
    <name evidence="4" type="ORF">CEJ42_09655</name>
</gene>
<dbReference type="PANTHER" id="PTHR34384:SF6">
    <property type="entry name" value="STAPHYLOFERRIN B SYNTHASE"/>
    <property type="match status" value="1"/>
</dbReference>
<reference evidence="4 5" key="1">
    <citation type="submission" date="2017-06" db="EMBL/GenBank/DDBJ databases">
        <title>Herbaspirillum phytohormonus sp. nov., isolated from the root nodule of Robinia pseudoacacia in lead-zinc mine.</title>
        <authorList>
            <person name="Fan M."/>
            <person name="Lin Y."/>
        </authorList>
    </citation>
    <scope>NUCLEOTIDE SEQUENCE [LARGE SCALE GENOMIC DNA]</scope>
    <source>
        <strain evidence="4 5">HZ10</strain>
    </source>
</reference>
<dbReference type="Gene3D" id="3.30.310.280">
    <property type="match status" value="1"/>
</dbReference>
<dbReference type="InterPro" id="IPR007310">
    <property type="entry name" value="Aerobactin_biosyn_IucA/IucC_N"/>
</dbReference>
<protein>
    <submittedName>
        <fullName evidence="4">Siderophore biosynthesis protein</fullName>
    </submittedName>
</protein>
<dbReference type="GO" id="GO:0019290">
    <property type="term" value="P:siderophore biosynthetic process"/>
    <property type="evidence" value="ECO:0007669"/>
    <property type="project" value="InterPro"/>
</dbReference>
<dbReference type="InterPro" id="IPR022770">
    <property type="entry name" value="IucA/IucC-like_C"/>
</dbReference>
<evidence type="ECO:0000259" key="2">
    <source>
        <dbReference type="Pfam" id="PF04183"/>
    </source>
</evidence>
<evidence type="ECO:0000259" key="3">
    <source>
        <dbReference type="Pfam" id="PF06276"/>
    </source>
</evidence>
<sequence>MSPLTYQTLLDSPAYAQAGRRVLRQLLEALLFENALAGVQVRDGQIHLDGLDHDGRAVTYRCAAQATVSFGRVRLLDPLVRTDTNGRDQEAGDPALFLAEIAHLLHADPQRLQQFATELLSTQIKDAQTLQARGKEPLRDAPYDRIEARLTDSHPYHPSYKSRLGFTLSDQAAYAPEITETVRPLLLGVLRTKARAAFGAGIPAADESRHLLHERDYDRFCTELARRHLSADDYLPLPVHPWQWDEIIAPGYHQPLAVGELQLLGILEEQYLPQQSIRTLGSMAAPQRPSLKLAMNLVNTSTSRVLAPHTVQNAAPISDWLAALVGTTDWPQPMKPPVILREVAGVSYTSRAPAAGHYGALSCIWRESIHLHLAAPEHAVPMTALLHIDADGRPFIDPWINRHGIARWLQTLIERAWLPVLHLLWTHGTALESHAQNMLLLHVDGLPERVALKDFHDGVRFSTALLSGPPPALTPPPPEHARVNPNSFIHTDNPDELRDFTFDALFFVNLAELAWLFERCYDFPQHRFWQVVAQVLRAHQQRHPEQAPRFALFDCFAPQVEIELLASRRFQPEIRLRTRSAPNPLSQTPPQECS</sequence>
<dbReference type="Gene3D" id="1.10.510.40">
    <property type="match status" value="1"/>
</dbReference>
<comment type="caution">
    <text evidence="4">The sequence shown here is derived from an EMBL/GenBank/DDBJ whole genome shotgun (WGS) entry which is preliminary data.</text>
</comment>
<evidence type="ECO:0000313" key="4">
    <source>
        <dbReference type="EMBL" id="OWY29124.1"/>
    </source>
</evidence>
<dbReference type="Pfam" id="PF04183">
    <property type="entry name" value="IucA_IucC"/>
    <property type="match status" value="1"/>
</dbReference>
<evidence type="ECO:0000256" key="1">
    <source>
        <dbReference type="ARBA" id="ARBA00004924"/>
    </source>
</evidence>